<dbReference type="InParanoid" id="B8MDG6"/>
<evidence type="ECO:0000313" key="1">
    <source>
        <dbReference type="EMBL" id="EED17929.1"/>
    </source>
</evidence>
<dbReference type="RefSeq" id="XP_002481921.1">
    <property type="nucleotide sequence ID" value="XM_002481876.1"/>
</dbReference>
<proteinExistence type="predicted"/>
<name>B8MDG6_TALSN</name>
<dbReference type="STRING" id="441959.B8MDG6"/>
<protein>
    <submittedName>
        <fullName evidence="1">Uncharacterized protein</fullName>
    </submittedName>
</protein>
<evidence type="ECO:0000313" key="2">
    <source>
        <dbReference type="Proteomes" id="UP000001745"/>
    </source>
</evidence>
<dbReference type="Proteomes" id="UP000001745">
    <property type="component" value="Unassembled WGS sequence"/>
</dbReference>
<accession>B8MDG6</accession>
<reference evidence="2" key="1">
    <citation type="journal article" date="2015" name="Genome Announc.">
        <title>Genome sequence of the AIDS-associated pathogen Penicillium marneffei (ATCC18224) and its near taxonomic relative Talaromyces stipitatus (ATCC10500).</title>
        <authorList>
            <person name="Nierman W.C."/>
            <person name="Fedorova-Abrams N.D."/>
            <person name="Andrianopoulos A."/>
        </authorList>
    </citation>
    <scope>NUCLEOTIDE SEQUENCE [LARGE SCALE GENOMIC DNA]</scope>
    <source>
        <strain evidence="2">ATCC 10500 / CBS 375.48 / QM 6759 / NRRL 1006</strain>
    </source>
</reference>
<dbReference type="HOGENOM" id="CLU_1571693_0_0_1"/>
<sequence>MSEITLPDYYHISGKRERGQRFAPGLLSNAFHGFEAPGQIVQVSHPRGHFFLSSVRKSSLNVLIADGVVSRSSCILNEASYSPGLRHENHGGAGLLQEITEASRIDLQRLNTHRILNDPRTEYYICRLSPFLKTVKSSLLIQAVGPSQIRMEVFGPGGFVETASRPRSQL</sequence>
<gene>
    <name evidence="1" type="ORF">TSTA_117150</name>
</gene>
<organism evidence="1 2">
    <name type="scientific">Talaromyces stipitatus (strain ATCC 10500 / CBS 375.48 / QM 6759 / NRRL 1006)</name>
    <name type="common">Penicillium stipitatum</name>
    <dbReference type="NCBI Taxonomy" id="441959"/>
    <lineage>
        <taxon>Eukaryota</taxon>
        <taxon>Fungi</taxon>
        <taxon>Dikarya</taxon>
        <taxon>Ascomycota</taxon>
        <taxon>Pezizomycotina</taxon>
        <taxon>Eurotiomycetes</taxon>
        <taxon>Eurotiomycetidae</taxon>
        <taxon>Eurotiales</taxon>
        <taxon>Trichocomaceae</taxon>
        <taxon>Talaromyces</taxon>
        <taxon>Talaromyces sect. Talaromyces</taxon>
    </lineage>
</organism>
<dbReference type="Gene3D" id="2.40.30.10">
    <property type="entry name" value="Translation factors"/>
    <property type="match status" value="1"/>
</dbReference>
<dbReference type="InterPro" id="IPR017938">
    <property type="entry name" value="Riboflavin_synthase-like_b-brl"/>
</dbReference>
<dbReference type="SUPFAM" id="SSF63380">
    <property type="entry name" value="Riboflavin synthase domain-like"/>
    <property type="match status" value="1"/>
</dbReference>
<dbReference type="VEuPathDB" id="FungiDB:TSTA_117150"/>
<dbReference type="EMBL" id="EQ962655">
    <property type="protein sequence ID" value="EED17929.1"/>
    <property type="molecule type" value="Genomic_DNA"/>
</dbReference>
<dbReference type="GeneID" id="8100005"/>
<dbReference type="PhylomeDB" id="B8MDG6"/>
<dbReference type="AlphaFoldDB" id="B8MDG6"/>
<dbReference type="OrthoDB" id="436496at2759"/>
<keyword evidence="2" id="KW-1185">Reference proteome</keyword>